<protein>
    <submittedName>
        <fullName evidence="2">Uncharacterized protein</fullName>
    </submittedName>
</protein>
<keyword evidence="3" id="KW-1185">Reference proteome</keyword>
<organism evidence="2 3">
    <name type="scientific">Ridgeia piscesae</name>
    <name type="common">Tubeworm</name>
    <dbReference type="NCBI Taxonomy" id="27915"/>
    <lineage>
        <taxon>Eukaryota</taxon>
        <taxon>Metazoa</taxon>
        <taxon>Spiralia</taxon>
        <taxon>Lophotrochozoa</taxon>
        <taxon>Annelida</taxon>
        <taxon>Polychaeta</taxon>
        <taxon>Sedentaria</taxon>
        <taxon>Canalipalpata</taxon>
        <taxon>Sabellida</taxon>
        <taxon>Siboglinidae</taxon>
        <taxon>Ridgeia</taxon>
    </lineage>
</organism>
<accession>A0AAD9L556</accession>
<dbReference type="Proteomes" id="UP001209878">
    <property type="component" value="Unassembled WGS sequence"/>
</dbReference>
<gene>
    <name evidence="2" type="ORF">NP493_342g00021</name>
</gene>
<dbReference type="AlphaFoldDB" id="A0AAD9L556"/>
<evidence type="ECO:0000313" key="3">
    <source>
        <dbReference type="Proteomes" id="UP001209878"/>
    </source>
</evidence>
<reference evidence="2" key="1">
    <citation type="journal article" date="2023" name="Mol. Biol. Evol.">
        <title>Third-Generation Sequencing Reveals the Adaptive Role of the Epigenome in Three Deep-Sea Polychaetes.</title>
        <authorList>
            <person name="Perez M."/>
            <person name="Aroh O."/>
            <person name="Sun Y."/>
            <person name="Lan Y."/>
            <person name="Juniper S.K."/>
            <person name="Young C.R."/>
            <person name="Angers B."/>
            <person name="Qian P.Y."/>
        </authorList>
    </citation>
    <scope>NUCLEOTIDE SEQUENCE</scope>
    <source>
        <strain evidence="2">R07B-5</strain>
    </source>
</reference>
<proteinExistence type="predicted"/>
<dbReference type="EMBL" id="JAODUO010000342">
    <property type="protein sequence ID" value="KAK2182653.1"/>
    <property type="molecule type" value="Genomic_DNA"/>
</dbReference>
<feature type="region of interest" description="Disordered" evidence="1">
    <location>
        <begin position="54"/>
        <end position="73"/>
    </location>
</feature>
<evidence type="ECO:0000313" key="2">
    <source>
        <dbReference type="EMBL" id="KAK2182653.1"/>
    </source>
</evidence>
<sequence length="126" mass="13769">MLPQPSQSTPLLDMNQHLLRYKILLPCDLGLCSRIPAHPAPRWQTLCLLSTDKHPGRPRLAGPGRTTSSQSEARATGHLLSICGSPKTKDHICRPWPSCVGCVQPWLKPSHPVLSPAHPHSPQTGN</sequence>
<evidence type="ECO:0000256" key="1">
    <source>
        <dbReference type="SAM" id="MobiDB-lite"/>
    </source>
</evidence>
<name>A0AAD9L556_RIDPI</name>
<comment type="caution">
    <text evidence="2">The sequence shown here is derived from an EMBL/GenBank/DDBJ whole genome shotgun (WGS) entry which is preliminary data.</text>
</comment>